<feature type="transmembrane region" description="Helical" evidence="1">
    <location>
        <begin position="52"/>
        <end position="70"/>
    </location>
</feature>
<protein>
    <submittedName>
        <fullName evidence="2">YfhO family protein</fullName>
    </submittedName>
</protein>
<feature type="transmembrane region" description="Helical" evidence="1">
    <location>
        <begin position="82"/>
        <end position="104"/>
    </location>
</feature>
<dbReference type="InterPro" id="IPR018580">
    <property type="entry name" value="Uncharacterised_YfhO"/>
</dbReference>
<accession>A0ABT5X2J5</accession>
<feature type="transmembrane region" description="Helical" evidence="1">
    <location>
        <begin position="513"/>
        <end position="530"/>
    </location>
</feature>
<dbReference type="PANTHER" id="PTHR38454:SF1">
    <property type="entry name" value="INTEGRAL MEMBRANE PROTEIN"/>
    <property type="match status" value="1"/>
</dbReference>
<gene>
    <name evidence="2" type="ORF">OL233_07980</name>
</gene>
<feature type="transmembrane region" description="Helical" evidence="1">
    <location>
        <begin position="430"/>
        <end position="447"/>
    </location>
</feature>
<keyword evidence="1" id="KW-0812">Transmembrane</keyword>
<feature type="transmembrane region" description="Helical" evidence="1">
    <location>
        <begin position="483"/>
        <end position="501"/>
    </location>
</feature>
<feature type="transmembrane region" description="Helical" evidence="1">
    <location>
        <begin position="21"/>
        <end position="46"/>
    </location>
</feature>
<feature type="transmembrane region" description="Helical" evidence="1">
    <location>
        <begin position="569"/>
        <end position="587"/>
    </location>
</feature>
<comment type="caution">
    <text evidence="2">The sequence shown here is derived from an EMBL/GenBank/DDBJ whole genome shotgun (WGS) entry which is preliminary data.</text>
</comment>
<organism evidence="2 3">
    <name type="scientific">Vagococcus proximus</name>
    <dbReference type="NCBI Taxonomy" id="2991417"/>
    <lineage>
        <taxon>Bacteria</taxon>
        <taxon>Bacillati</taxon>
        <taxon>Bacillota</taxon>
        <taxon>Bacilli</taxon>
        <taxon>Lactobacillales</taxon>
        <taxon>Enterococcaceae</taxon>
        <taxon>Vagococcus</taxon>
    </lineage>
</organism>
<feature type="transmembrane region" description="Helical" evidence="1">
    <location>
        <begin position="321"/>
        <end position="349"/>
    </location>
</feature>
<keyword evidence="1" id="KW-0472">Membrane</keyword>
<dbReference type="EMBL" id="JAPDSH010000005">
    <property type="protein sequence ID" value="MDF0480231.1"/>
    <property type="molecule type" value="Genomic_DNA"/>
</dbReference>
<keyword evidence="3" id="KW-1185">Reference proteome</keyword>
<feature type="transmembrane region" description="Helical" evidence="1">
    <location>
        <begin position="454"/>
        <end position="477"/>
    </location>
</feature>
<dbReference type="PANTHER" id="PTHR38454">
    <property type="entry name" value="INTEGRAL MEMBRANE PROTEIN-RELATED"/>
    <property type="match status" value="1"/>
</dbReference>
<feature type="transmembrane region" description="Helical" evidence="1">
    <location>
        <begin position="240"/>
        <end position="260"/>
    </location>
</feature>
<dbReference type="Pfam" id="PF09586">
    <property type="entry name" value="YfhO"/>
    <property type="match status" value="1"/>
</dbReference>
<feature type="transmembrane region" description="Helical" evidence="1">
    <location>
        <begin position="369"/>
        <end position="389"/>
    </location>
</feature>
<sequence>MTNKEVISSRVTQKKATINSRAVILVGALLPTVIFFTITFFSNLAYQSVNTLSWVVGIIGTYFIYKTKVLQNTEVNPNKSPFYYWLGLLVLLWLVDMSVMYGGVVLIEANPYISKILSLFVISMIGYSLLTIFGNKRFTKQRGLVPICYTILFIGIVLLSFFAFFFGHYALVYDGDGFSQHYTLFKNFREELLTLIRTGTFPSMWDWSYGIGASWFSKYIYYNIGDIFSYLSILSPTKYLAQWFSIIVLLRAYCAGLAYYSYAKRRLKSQTALIVTSLAYAFSPLVIMNITRHPFFINVMIIFPLLLLGIDRVMADKKIGLFIAMTVWAIVNNFYFAWLLAIGGFVYLILNYITVYRFKESFLSFLKPFLLGLVAIIGLVSVYIIPVLINVKMMSRGEDIFANDLITYNLRYYLRLPFDLISMNGGRDYNLFGGYSVVFVLALAYLIRRRKAYGVLLMSLVLGGLVLISPTLASIMSGLGSPIHRWMLLLNLPVALSIGYLIENFKTITAKDILSSIYIYGFAISLAIIGENFKTANFNMTIPLLFIGLSLISVFCSYSKIIAVRPARYLLAFIVILNVFANVWSYHSIKSLARIDKSTHTVEYLESSIKDSFAGADRVVKTSPSERLQLSNENRIMPAKLFRGNTSSLLDVYQLNSYNSIQNKYINEMLVNDFGNVNYPAAPFVVAKDNPMLLRFMGVKYYVFKNKSYIPSGYKPMKSAQLDNNVRISEAPSVVPFAYASSTTLSEERMANFSQPEKLGVLLDTVVTSESSKLESYKNKIDIEKVPYEIKDDTTNELVKPAKNKKYYFLAGHSYSVIFKPEVVKNYQEVYVSLNSATPKFVELDERLKRQINQENLVAYDKGELPKEITPYNRLKFYNTHAFSFDDKKINFKIRGKRMSQLVASEGTISGNGYREITNQSYYLGKGNNKIIHLQNKSANDLIVSKLEFLKDNTVNSKKEEKIKVLNKNRMRALRFEKNRVSGTIENESDTILATKIPYQPGWSVNVNGKESELERVNYGFVGVKLNSGKNKITFSYKEPGLFIGGVITGSTICILSVICIVTKIKRNDD</sequence>
<feature type="transmembrane region" description="Helical" evidence="1">
    <location>
        <begin position="536"/>
        <end position="557"/>
    </location>
</feature>
<name>A0ABT5X2J5_9ENTE</name>
<dbReference type="RefSeq" id="WP_275471808.1">
    <property type="nucleotide sequence ID" value="NZ_JAPDSH010000005.1"/>
</dbReference>
<feature type="transmembrane region" description="Helical" evidence="1">
    <location>
        <begin position="147"/>
        <end position="171"/>
    </location>
</feature>
<proteinExistence type="predicted"/>
<evidence type="ECO:0000313" key="2">
    <source>
        <dbReference type="EMBL" id="MDF0480231.1"/>
    </source>
</evidence>
<keyword evidence="1" id="KW-1133">Transmembrane helix</keyword>
<dbReference type="Proteomes" id="UP001147148">
    <property type="component" value="Unassembled WGS sequence"/>
</dbReference>
<feature type="transmembrane region" description="Helical" evidence="1">
    <location>
        <begin position="296"/>
        <end position="314"/>
    </location>
</feature>
<reference evidence="2" key="1">
    <citation type="submission" date="2022-10" db="EMBL/GenBank/DDBJ databases">
        <title>Vagococcus sp. isolated from poultry meat.</title>
        <authorList>
            <person name="Johansson P."/>
            <person name="Bjorkroth J."/>
        </authorList>
    </citation>
    <scope>NUCLEOTIDE SEQUENCE</scope>
    <source>
        <strain evidence="2">PNs007</strain>
    </source>
</reference>
<evidence type="ECO:0000256" key="1">
    <source>
        <dbReference type="SAM" id="Phobius"/>
    </source>
</evidence>
<feature type="transmembrane region" description="Helical" evidence="1">
    <location>
        <begin position="116"/>
        <end position="135"/>
    </location>
</feature>
<feature type="transmembrane region" description="Helical" evidence="1">
    <location>
        <begin position="1041"/>
        <end position="1062"/>
    </location>
</feature>
<evidence type="ECO:0000313" key="3">
    <source>
        <dbReference type="Proteomes" id="UP001147148"/>
    </source>
</evidence>